<dbReference type="PANTHER" id="PTHR31431">
    <property type="entry name" value="NUCLEOPORIN NUP188 HOMOLOG"/>
    <property type="match status" value="1"/>
</dbReference>
<name>A0A5B8MJH3_9CHLO</name>
<dbReference type="OrthoDB" id="514928at2759"/>
<evidence type="ECO:0000313" key="2">
    <source>
        <dbReference type="Proteomes" id="UP000316726"/>
    </source>
</evidence>
<dbReference type="GO" id="GO:0006606">
    <property type="term" value="P:protein import into nucleus"/>
    <property type="evidence" value="ECO:0007669"/>
    <property type="project" value="TreeGrafter"/>
</dbReference>
<evidence type="ECO:0000313" key="1">
    <source>
        <dbReference type="EMBL" id="QDZ19825.1"/>
    </source>
</evidence>
<dbReference type="PANTHER" id="PTHR31431:SF1">
    <property type="entry name" value="NUCLEOPORIN NUP188"/>
    <property type="match status" value="1"/>
</dbReference>
<dbReference type="GO" id="GO:0006405">
    <property type="term" value="P:RNA export from nucleus"/>
    <property type="evidence" value="ECO:0007669"/>
    <property type="project" value="TreeGrafter"/>
</dbReference>
<gene>
    <name evidence="1" type="ORF">A3770_03p23430</name>
</gene>
<reference evidence="1 2" key="1">
    <citation type="submission" date="2018-07" db="EMBL/GenBank/DDBJ databases">
        <title>The complete nuclear genome of the prasinophyte Chloropicon primus (CCMP1205).</title>
        <authorList>
            <person name="Pombert J.-F."/>
            <person name="Otis C."/>
            <person name="Turmel M."/>
            <person name="Lemieux C."/>
        </authorList>
    </citation>
    <scope>NUCLEOTIDE SEQUENCE [LARGE SCALE GENOMIC DNA]</scope>
    <source>
        <strain evidence="1 2">CCMP1205</strain>
    </source>
</reference>
<proteinExistence type="predicted"/>
<dbReference type="GO" id="GO:0044611">
    <property type="term" value="C:nuclear pore inner ring"/>
    <property type="evidence" value="ECO:0007669"/>
    <property type="project" value="TreeGrafter"/>
</dbReference>
<sequence>METRERLSWPCTSFRSCWEELHLLQVTDTELLCDLKPWLKNGTREFRRFTKASYVELEKAERHVDVGLKFPEGQEALDVARKHLALGLSQILNLNAVQTYVLLHKYETNEACTRKSDASATGRGTEDSELVFKVCEFYFQERQALLECVLEVLRNELRDEPDVKSLQLKDVVGRMDRGLVDRALSSLNASVSDFPSHHFAPAYQEETETEGGLGRCPNKTAEVGLQKYWTEQQTLEQLLLTQQIFLFYYQEDNVPCKGDLDKMVKFTCDMQLDSISSSLSPDAAKNVMSTLSTSVFIFLEMLDVDGLLEMLALGTSQAQPDLSKWNELDLTGAEVESIGQPHFTLVWAVSQQLKHVLNSKHAKVGSNVEQVASNSISHGALDRLVFALSDDVVRSGTDSTAYHSVLKNFSSALLVAFELTPKRLPHNVLDALTSILVMTLSGEPALVEQFWDEDYALDQPIRNFLGECQQLFPTLPIPYMRLLQALCEAVHEASANLVNDQVLNHFRDLRSVSVFHSPSDLMDAASEMHMRHQVQERMHLQIGRQVRIVKNSVYQLPDCPGLFLDDKVIGNVLEYYQDDGRDSSESKYLVSWMVDIDGYFLILSRLHSFSLSTEILSNSEEIQLSFKLLSSVLTNSMNHWEELMAVKINENEIRLLDVAALIFDRYKTILAHAKKEEADVCLRVLSSCLHLAVAVSTCDPKLIGSWLRTVVGGAGSVSQSNLSDPAQCIPTVADIYRNEVSTGSFEFTITFLKLANSLVEKAVFGPESALYLYFGTFGVLSNIQTMTFLFAHQRLDLVSAALNLVHNSLRVYELLHSMRRVQNQRPLRDFDWTEGRTSFTEDMDSFLTNKFSIAIVMRSSMLLSEASRTEVMHAKGQNLLASKMEACIQTAGKLLLRLLAMVERDSLNQDVFPCIVSNFMPSGSESLVKVVTSYCEYQFDLNARQLAFDVMKGVARLASRLDNIGLLQCCYPYSLTSAESSKLLHVVASSLSEESLLGNPELFTSTVEFLTLLVHVRYPFPPVIIPGYDSRSENKLLSLWIRNLCLCLVNDECRTKQPSAYCALLEFLDCAWVSGLSFITQGILENKASWNTIEELASSTQQWNSLGAAWTFKFSDFGQDYFCRIHACALNILAHEFFLSSRGYSAHQGRAASIKSWVETNFSNIILEFASIKIDVSTRQRLQVKLRSLLVESSSIANVFSHMGIRALLTFVEENFPRGSEQFPEDISAMQPEDLNQSLQFSSSVERLFLCCLESRTPRHSMWLKEYEELGPEKFAVDFSILSQDYMAMQKTEAIQSLVRKINAQSQVEAAAMSLSKAASSIAFIAKEQKDANFDCLDLTKFLDDTVETLNWSLGQLTNHDVCNTLFTAFSPIEELVLTFNKSLVQVCSTALTIGLDHDLLDDDWVDSLFYATGESTEWMHNWLTFLLSSPSDTSDSGVGLSIKLLSLLHTVYSNVGEAGGVVSIGMETVLKSFSLSCSFCHSSKDLKLSSLLVMKCIIDDWLSPKMSHGDWIPLLEESPAKMELCKLGEESYPSELRSMLLVTAASLAETGAGASTLIDWWKEFGTFRQLIKYASFLVSRGDSSSAEWCSWLELVGTLLYVCSDLMSSTDGIAALRVFTSALTDELHPYIVTLLSSFSNNDRKLKLGELVIVKHVAFLLYALSKFAGRWHLALPSSIVNVQDSVVIFLVYAAQPALKPYFYVESQLLDEKEVSLHKGKDGSILVEGWFGAVKPEIAKGPKVGTSLAVAPMAGSSKYVNTPERAEVKTSRYTFQIAHTMYTNVCYFLEFLLISLPSAESRMRNADAFKDSLLVSLIGIQIQSIHISAGLCNAADEHEMHGDLLKLFGRILNLSTYVQEIIFKSSLGFDKHGRNSWRLMSNLTAAYGLLKQSMEGLLAKVDKDAVDGSTGDAMSKMLSTLRAGGERWAGILSSDEALLTTSNLYPM</sequence>
<dbReference type="InterPro" id="IPR044840">
    <property type="entry name" value="Nup188"/>
</dbReference>
<dbReference type="STRING" id="1764295.A0A5B8MJH3"/>
<dbReference type="EMBL" id="CP031036">
    <property type="protein sequence ID" value="QDZ19825.1"/>
    <property type="molecule type" value="Genomic_DNA"/>
</dbReference>
<organism evidence="1 2">
    <name type="scientific">Chloropicon primus</name>
    <dbReference type="NCBI Taxonomy" id="1764295"/>
    <lineage>
        <taxon>Eukaryota</taxon>
        <taxon>Viridiplantae</taxon>
        <taxon>Chlorophyta</taxon>
        <taxon>Chloropicophyceae</taxon>
        <taxon>Chloropicales</taxon>
        <taxon>Chloropicaceae</taxon>
        <taxon>Chloropicon</taxon>
    </lineage>
</organism>
<accession>A0A5B8MJH3</accession>
<protein>
    <submittedName>
        <fullName evidence="1">Putative nuclear pore complex protein</fullName>
    </submittedName>
</protein>
<dbReference type="GO" id="GO:0017056">
    <property type="term" value="F:structural constituent of nuclear pore"/>
    <property type="evidence" value="ECO:0007669"/>
    <property type="project" value="InterPro"/>
</dbReference>
<keyword evidence="2" id="KW-1185">Reference proteome</keyword>
<dbReference type="Proteomes" id="UP000316726">
    <property type="component" value="Chromosome 3"/>
</dbReference>